<evidence type="ECO:0000256" key="1">
    <source>
        <dbReference type="SAM" id="MobiDB-lite"/>
    </source>
</evidence>
<reference evidence="3 4" key="1">
    <citation type="submission" date="2012-02" db="EMBL/GenBank/DDBJ databases">
        <title>Improved High-Quality Draft Sequence of Rhizobium leguminosarum bv. trifolii WSM2297.</title>
        <authorList>
            <consortium name="US DOE Joint Genome Institute"/>
            <person name="Lucas S."/>
            <person name="Han J."/>
            <person name="Lapidus A."/>
            <person name="Cheng J.-F."/>
            <person name="Goodwin L."/>
            <person name="Pitluck S."/>
            <person name="Peters L."/>
            <person name="Ovchinnikova G."/>
            <person name="Zhang X."/>
            <person name="Detter J.C."/>
            <person name="Han C."/>
            <person name="Tapia R."/>
            <person name="Land M."/>
            <person name="Hauser L."/>
            <person name="Kyrpides N."/>
            <person name="Ivanova N."/>
            <person name="Pagani I."/>
            <person name="Brau L."/>
            <person name="Yates R."/>
            <person name="O'Hara G."/>
            <person name="Rui T."/>
            <person name="Howieson J."/>
            <person name="Reeve W."/>
            <person name="Woyke T."/>
        </authorList>
    </citation>
    <scope>NUCLEOTIDE SEQUENCE [LARGE SCALE GENOMIC DNA]</scope>
    <source>
        <strain evidence="3 4">WSM2297</strain>
    </source>
</reference>
<evidence type="ECO:0000313" key="4">
    <source>
        <dbReference type="Proteomes" id="UP000005732"/>
    </source>
</evidence>
<accession>J0CIZ9</accession>
<dbReference type="EMBL" id="JH719395">
    <property type="protein sequence ID" value="EJC79450.1"/>
    <property type="molecule type" value="Genomic_DNA"/>
</dbReference>
<organism evidence="3 4">
    <name type="scientific">Rhizobium leguminosarum bv. trifolii WSM2297</name>
    <dbReference type="NCBI Taxonomy" id="754762"/>
    <lineage>
        <taxon>Bacteria</taxon>
        <taxon>Pseudomonadati</taxon>
        <taxon>Pseudomonadota</taxon>
        <taxon>Alphaproteobacteria</taxon>
        <taxon>Hyphomicrobiales</taxon>
        <taxon>Rhizobiaceae</taxon>
        <taxon>Rhizobium/Agrobacterium group</taxon>
        <taxon>Rhizobium</taxon>
    </lineage>
</organism>
<feature type="signal peptide" evidence="2">
    <location>
        <begin position="1"/>
        <end position="18"/>
    </location>
</feature>
<proteinExistence type="predicted"/>
<dbReference type="Proteomes" id="UP000005732">
    <property type="component" value="Unassembled WGS sequence"/>
</dbReference>
<dbReference type="HOGENOM" id="CLU_2384130_0_0_5"/>
<protein>
    <recommendedName>
        <fullName evidence="5">Secreted protein</fullName>
    </recommendedName>
</protein>
<dbReference type="OrthoDB" id="8393165at2"/>
<name>J0CIZ9_RHILT</name>
<dbReference type="RefSeq" id="WP_003579509.1">
    <property type="nucleotide sequence ID" value="NZ_JH719395.1"/>
</dbReference>
<feature type="region of interest" description="Disordered" evidence="1">
    <location>
        <begin position="67"/>
        <end position="94"/>
    </location>
</feature>
<evidence type="ECO:0000256" key="2">
    <source>
        <dbReference type="SAM" id="SignalP"/>
    </source>
</evidence>
<sequence>MQCAWTVSFIPAAMIAAAAGGAASYAAEKSGRLRPPELLRSAHVLTVPLDATVTPPTFSIRWWSRVTPAPDVNPPPYVFREAERSDATSQPGVE</sequence>
<feature type="chain" id="PRO_5003732564" description="Secreted protein" evidence="2">
    <location>
        <begin position="19"/>
        <end position="94"/>
    </location>
</feature>
<gene>
    <name evidence="3" type="ORF">Rleg4DRAFT_1043</name>
</gene>
<keyword evidence="2" id="KW-0732">Signal</keyword>
<evidence type="ECO:0008006" key="5">
    <source>
        <dbReference type="Google" id="ProtNLM"/>
    </source>
</evidence>
<evidence type="ECO:0000313" key="3">
    <source>
        <dbReference type="EMBL" id="EJC79450.1"/>
    </source>
</evidence>
<dbReference type="AlphaFoldDB" id="J0CIZ9"/>